<dbReference type="OrthoDB" id="9806903at2"/>
<evidence type="ECO:0000313" key="5">
    <source>
        <dbReference type="EMBL" id="SFH92261.1"/>
    </source>
</evidence>
<sequence>MLFYKLKVACNLIESGKLHTAYNESRNSWVSELEELNDTLASTGQENKIFLTLYKATKDELSLVAILDTLDPRNKKKVLAYFTSCISEEKYGLSLSNPQFKEITPSEAKKLLDSSSQILNHYFRRNDVGYDLDYYNNGSFKIIENLLDHKPMSQKQAIQKAQSLMADETLLDELERIYSPKHPQKFQGHPIHYKLSVGNSAEAMQLSTFLAHALYVNKRLVSRCISRIYEIDEHCYNDSDIECIFRQSVGGTVIIELSGSREEHQNYTTCYEEVVNFFAENIRKYQCNTLFILVENTKNPGFTHNLVTDLQDDMFFVEIKEGTGNHQEATDYLKQLLDAGKLSYSTEQIRRALGEKTTFRPSDIHKIYDGLYRDNLRNNMYTAYKTVSRVKLIKKTNPPQDAYSRLQSMVGLHEVKSIVDDILNTFRAHKLRSTLGLSQYRPNMHMVFTGNPGSAKTTVARLLADILNKEGILTSGEFVECGRADLVGKYVGWTAPQIKKMFRAAQGGVLFIDEAYSLVDDRDGSFGDEAINTIVQEMENHRDDTIVVFAGYPDKMERFLEKNEGLRSRISFHIDFPNYNPQELVEILHHMADRQELKLSPDIDESCREIFNKASQQENFGNGRFVRNLLEQAQIRQSSRIMQEYDGKEIDRNILLQLETSDFDVPLSKQSKNKSRSVGFIT</sequence>
<dbReference type="InterPro" id="IPR003959">
    <property type="entry name" value="ATPase_AAA_core"/>
</dbReference>
<dbReference type="Gene3D" id="3.40.50.300">
    <property type="entry name" value="P-loop containing nucleotide triphosphate hydrolases"/>
    <property type="match status" value="1"/>
</dbReference>
<dbReference type="Proteomes" id="UP000183639">
    <property type="component" value="Unassembled WGS sequence"/>
</dbReference>
<evidence type="ECO:0000259" key="4">
    <source>
        <dbReference type="SMART" id="SM00382"/>
    </source>
</evidence>
<dbReference type="GO" id="GO:0005524">
    <property type="term" value="F:ATP binding"/>
    <property type="evidence" value="ECO:0007669"/>
    <property type="project" value="UniProtKB-KW"/>
</dbReference>
<dbReference type="InterPro" id="IPR050773">
    <property type="entry name" value="CbxX/CfxQ_RuBisCO_ESX"/>
</dbReference>
<evidence type="ECO:0000313" key="6">
    <source>
        <dbReference type="Proteomes" id="UP000183639"/>
    </source>
</evidence>
<dbReference type="SUPFAM" id="SSF52540">
    <property type="entry name" value="P-loop containing nucleoside triphosphate hydrolases"/>
    <property type="match status" value="1"/>
</dbReference>
<dbReference type="FunFam" id="3.40.50.300:FF:000216">
    <property type="entry name" value="Type VII secretion ATPase EccA"/>
    <property type="match status" value="1"/>
</dbReference>
<keyword evidence="3" id="KW-0067">ATP-binding</keyword>
<dbReference type="GO" id="GO:0016887">
    <property type="term" value="F:ATP hydrolysis activity"/>
    <property type="evidence" value="ECO:0007669"/>
    <property type="project" value="InterPro"/>
</dbReference>
<evidence type="ECO:0000256" key="1">
    <source>
        <dbReference type="ARBA" id="ARBA00010378"/>
    </source>
</evidence>
<dbReference type="Pfam" id="PF17866">
    <property type="entry name" value="AAA_lid_6"/>
    <property type="match status" value="1"/>
</dbReference>
<evidence type="ECO:0000256" key="3">
    <source>
        <dbReference type="ARBA" id="ARBA00022840"/>
    </source>
</evidence>
<gene>
    <name evidence="5" type="ORF">SAMN04487861_10884</name>
</gene>
<dbReference type="Gene3D" id="1.10.8.60">
    <property type="match status" value="1"/>
</dbReference>
<dbReference type="SMART" id="SM00382">
    <property type="entry name" value="AAA"/>
    <property type="match status" value="1"/>
</dbReference>
<evidence type="ECO:0000256" key="2">
    <source>
        <dbReference type="ARBA" id="ARBA00022741"/>
    </source>
</evidence>
<dbReference type="InterPro" id="IPR027417">
    <property type="entry name" value="P-loop_NTPase"/>
</dbReference>
<proteinExistence type="inferred from homology"/>
<dbReference type="EMBL" id="FOQK01000008">
    <property type="protein sequence ID" value="SFH92261.1"/>
    <property type="molecule type" value="Genomic_DNA"/>
</dbReference>
<dbReference type="PRINTS" id="PR00819">
    <property type="entry name" value="CBXCFQXSUPER"/>
</dbReference>
<keyword evidence="2" id="KW-0547">Nucleotide-binding</keyword>
<dbReference type="PANTHER" id="PTHR43392:SF2">
    <property type="entry name" value="AAA-TYPE ATPASE FAMILY PROTEIN _ ANKYRIN REPEAT FAMILY PROTEIN"/>
    <property type="match status" value="1"/>
</dbReference>
<dbReference type="InterPro" id="IPR000641">
    <property type="entry name" value="CbxX/CfxQ"/>
</dbReference>
<dbReference type="RefSeq" id="WP_075442861.1">
    <property type="nucleotide sequence ID" value="NZ_FOQK01000008.1"/>
</dbReference>
<accession>A0A1I3E0P8</accession>
<dbReference type="AlphaFoldDB" id="A0A1I3E0P8"/>
<reference evidence="5 6" key="1">
    <citation type="submission" date="2016-10" db="EMBL/GenBank/DDBJ databases">
        <authorList>
            <person name="de Groot N.N."/>
        </authorList>
    </citation>
    <scope>NUCLEOTIDE SEQUENCE [LARGE SCALE GENOMIC DNA]</scope>
    <source>
        <strain evidence="5 6">Z108</strain>
    </source>
</reference>
<comment type="similarity">
    <text evidence="1">Belongs to the CbxX/CfxQ family.</text>
</comment>
<dbReference type="Pfam" id="PF00004">
    <property type="entry name" value="AAA"/>
    <property type="match status" value="1"/>
</dbReference>
<organism evidence="5 6">
    <name type="scientific">Selenomonas ruminantium</name>
    <dbReference type="NCBI Taxonomy" id="971"/>
    <lineage>
        <taxon>Bacteria</taxon>
        <taxon>Bacillati</taxon>
        <taxon>Bacillota</taxon>
        <taxon>Negativicutes</taxon>
        <taxon>Selenomonadales</taxon>
        <taxon>Selenomonadaceae</taxon>
        <taxon>Selenomonas</taxon>
    </lineage>
</organism>
<dbReference type="InterPro" id="IPR041627">
    <property type="entry name" value="AAA_lid_6"/>
</dbReference>
<dbReference type="InterPro" id="IPR003593">
    <property type="entry name" value="AAA+_ATPase"/>
</dbReference>
<feature type="domain" description="AAA+ ATPase" evidence="4">
    <location>
        <begin position="442"/>
        <end position="580"/>
    </location>
</feature>
<name>A0A1I3E0P8_SELRU</name>
<protein>
    <submittedName>
        <fullName evidence="5">ATPase family associated with various cellular activities (AAA)</fullName>
    </submittedName>
</protein>
<dbReference type="PANTHER" id="PTHR43392">
    <property type="entry name" value="AAA-TYPE ATPASE FAMILY PROTEIN / ANKYRIN REPEAT FAMILY PROTEIN"/>
    <property type="match status" value="1"/>
</dbReference>